<feature type="chain" id="PRO_5026323120" evidence="1">
    <location>
        <begin position="21"/>
        <end position="393"/>
    </location>
</feature>
<dbReference type="RefSeq" id="WP_166410791.1">
    <property type="nucleotide sequence ID" value="NZ_CP049869.1"/>
</dbReference>
<dbReference type="Pfam" id="PF01551">
    <property type="entry name" value="Peptidase_M23"/>
    <property type="match status" value="1"/>
</dbReference>
<dbReference type="EMBL" id="CP049869">
    <property type="protein sequence ID" value="QIK78397.1"/>
    <property type="molecule type" value="Genomic_DNA"/>
</dbReference>
<evidence type="ECO:0000256" key="1">
    <source>
        <dbReference type="SAM" id="SignalP"/>
    </source>
</evidence>
<accession>A0A6G7YNU0</accession>
<dbReference type="SUPFAM" id="SSF51261">
    <property type="entry name" value="Duplicated hybrid motif"/>
    <property type="match status" value="1"/>
</dbReference>
<evidence type="ECO:0000313" key="4">
    <source>
        <dbReference type="Proteomes" id="UP000503222"/>
    </source>
</evidence>
<proteinExistence type="predicted"/>
<dbReference type="InterPro" id="IPR011055">
    <property type="entry name" value="Dup_hybrid_motif"/>
</dbReference>
<protein>
    <submittedName>
        <fullName evidence="3">Peptidoglycan DD-metalloendopeptidase family protein</fullName>
    </submittedName>
</protein>
<evidence type="ECO:0000313" key="3">
    <source>
        <dbReference type="EMBL" id="QIK78397.1"/>
    </source>
</evidence>
<dbReference type="Gene3D" id="2.70.70.10">
    <property type="entry name" value="Glucose Permease (Domain IIA)"/>
    <property type="match status" value="1"/>
</dbReference>
<name>A0A6G7YNU0_9SPHN</name>
<feature type="domain" description="M23ase beta-sheet core" evidence="2">
    <location>
        <begin position="291"/>
        <end position="359"/>
    </location>
</feature>
<keyword evidence="4" id="KW-1185">Reference proteome</keyword>
<keyword evidence="1" id="KW-0732">Signal</keyword>
<evidence type="ECO:0000259" key="2">
    <source>
        <dbReference type="Pfam" id="PF01551"/>
    </source>
</evidence>
<dbReference type="InterPro" id="IPR016047">
    <property type="entry name" value="M23ase_b-sheet_dom"/>
</dbReference>
<organism evidence="3 4">
    <name type="scientific">Sphingomonas piscis</name>
    <dbReference type="NCBI Taxonomy" id="2714943"/>
    <lineage>
        <taxon>Bacteria</taxon>
        <taxon>Pseudomonadati</taxon>
        <taxon>Pseudomonadota</taxon>
        <taxon>Alphaproteobacteria</taxon>
        <taxon>Sphingomonadales</taxon>
        <taxon>Sphingomonadaceae</taxon>
        <taxon>Sphingomonas</taxon>
    </lineage>
</organism>
<dbReference type="KEGG" id="spii:G7077_05230"/>
<sequence>MRRRLLLILAPSLTLATASAQTQSTAPTLDQALAVARAEAAAADRDVQKLTTAAETARTQAGRLQAQQLAAAQAIAAAEARITAADAELRLIAARQAALRANLAERQQPVAALLGGLVQMTERPPILVMADRQRATEELVELRILLDSTTPFITRRTEALRTELSASARFRQAAARARSQLREGVAHLAAKRQEFAQLEAKALSAASASEQQALQAGDSAIAASESVDVLSSGGAASSAAVSLAAALAKEPSPPKGPSQGTPHGAPFSYALPAEAPVLAGLGSVSDSGVRSRGLMLGTRRGTPLAAPAAGVVKFAGPFRSYDGVLIIDHGGGWLTLVVNVATRLRGGERVALGAPIGRALGAIDVELSSNGRRLSPALIAGSSAPLSKRPSNG</sequence>
<feature type="signal peptide" evidence="1">
    <location>
        <begin position="1"/>
        <end position="20"/>
    </location>
</feature>
<dbReference type="CDD" id="cd12797">
    <property type="entry name" value="M23_peptidase"/>
    <property type="match status" value="1"/>
</dbReference>
<gene>
    <name evidence="3" type="ORF">G7077_05230</name>
</gene>
<dbReference type="Proteomes" id="UP000503222">
    <property type="component" value="Chromosome"/>
</dbReference>
<dbReference type="AlphaFoldDB" id="A0A6G7YNU0"/>
<reference evidence="3 4" key="1">
    <citation type="submission" date="2020-03" db="EMBL/GenBank/DDBJ databases">
        <title>Sphingomonas sp. nov., isolated from fish.</title>
        <authorList>
            <person name="Hyun D.-W."/>
            <person name="Bae J.-W."/>
        </authorList>
    </citation>
    <scope>NUCLEOTIDE SEQUENCE [LARGE SCALE GENOMIC DNA]</scope>
    <source>
        <strain evidence="3 4">HDW15B</strain>
    </source>
</reference>